<sequence length="464" mass="52980">MVTLREWAVKSHDQVQQDCELDKPELGTWPPYAFALLLIYFLQQMNNPVLPVLHEMVAPKPGLSEEIVHSDNVAQDKTLPAFTTLYSVSKEEALLLVKKLNSKYLGYTYSSSKFAGEQGLPVCCSICHQTGHDFQNCKEDSLEAFAYILPPMEKHFMNAIITFCHQIEEEWAASEEDITIRQQIVAEMETFIANEMEGAQLNVFGSSCNGFGLRKSDLDICLTFVNNKTGKWRTQLFTLGEAFNQGCNKNEILMERAGSGYGLRGPGFDSRRVQIIWEAVGLERKAELNGWSHRCADHMTPSIRKRNMFPLLRLQQLPLPLEQHSPMSHLERPEQPQHVIDGYETYFFEDLKRLPHIWPAYGGNLSTVGELWLQFLKFYVDFDFKSNVVSIRLQEPLSCFEKLWTSKCMAIEDPFELSHNLGAHISKKSILLKHKVYSKTFHSAIARSKASPPKLTSCAETEEF</sequence>
<dbReference type="InterPro" id="IPR045100">
    <property type="entry name" value="TUT4/7_NTP_transf"/>
</dbReference>
<dbReference type="EMBL" id="OB792789">
    <property type="protein sequence ID" value="CAD7424428.1"/>
    <property type="molecule type" value="Genomic_DNA"/>
</dbReference>
<feature type="domain" description="PAP-associated" evidence="6">
    <location>
        <begin position="368"/>
        <end position="419"/>
    </location>
</feature>
<gene>
    <name evidence="8" type="ORF">TMSB3V08_LOCUS1378</name>
</gene>
<comment type="cofactor">
    <cofactor evidence="2">
        <name>Mg(2+)</name>
        <dbReference type="ChEBI" id="CHEBI:18420"/>
    </cofactor>
</comment>
<keyword evidence="5" id="KW-0460">Magnesium</keyword>
<feature type="domain" description="Terminal uridylyltransferase 4/7 nucleotidyltransferase" evidence="7">
    <location>
        <begin position="148"/>
        <end position="227"/>
    </location>
</feature>
<evidence type="ECO:0008006" key="9">
    <source>
        <dbReference type="Google" id="ProtNLM"/>
    </source>
</evidence>
<evidence type="ECO:0000256" key="3">
    <source>
        <dbReference type="ARBA" id="ARBA00022679"/>
    </source>
</evidence>
<reference evidence="8" key="1">
    <citation type="submission" date="2020-11" db="EMBL/GenBank/DDBJ databases">
        <authorList>
            <person name="Tran Van P."/>
        </authorList>
    </citation>
    <scope>NUCLEOTIDE SEQUENCE</scope>
</reference>
<dbReference type="AlphaFoldDB" id="A0A7R9DZ82"/>
<dbReference type="GO" id="GO:0031123">
    <property type="term" value="P:RNA 3'-end processing"/>
    <property type="evidence" value="ECO:0007669"/>
    <property type="project" value="TreeGrafter"/>
</dbReference>
<dbReference type="SUPFAM" id="SSF81631">
    <property type="entry name" value="PAP/OAS1 substrate-binding domain"/>
    <property type="match status" value="1"/>
</dbReference>
<dbReference type="SUPFAM" id="SSF81301">
    <property type="entry name" value="Nucleotidyltransferase"/>
    <property type="match status" value="1"/>
</dbReference>
<evidence type="ECO:0000259" key="7">
    <source>
        <dbReference type="Pfam" id="PF19088"/>
    </source>
</evidence>
<evidence type="ECO:0000259" key="6">
    <source>
        <dbReference type="Pfam" id="PF03828"/>
    </source>
</evidence>
<dbReference type="PANTHER" id="PTHR12271:SF66">
    <property type="entry name" value="TERMINAL URIDYLYLTRANSFERASE TAILOR"/>
    <property type="match status" value="1"/>
</dbReference>
<evidence type="ECO:0000256" key="1">
    <source>
        <dbReference type="ARBA" id="ARBA00001936"/>
    </source>
</evidence>
<comment type="cofactor">
    <cofactor evidence="1">
        <name>Mn(2+)</name>
        <dbReference type="ChEBI" id="CHEBI:29035"/>
    </cofactor>
</comment>
<name>A0A7R9DZ82_9NEOP</name>
<dbReference type="GO" id="GO:0046872">
    <property type="term" value="F:metal ion binding"/>
    <property type="evidence" value="ECO:0007669"/>
    <property type="project" value="UniProtKB-KW"/>
</dbReference>
<evidence type="ECO:0000313" key="8">
    <source>
        <dbReference type="EMBL" id="CAD7424428.1"/>
    </source>
</evidence>
<dbReference type="Pfam" id="PF19088">
    <property type="entry name" value="TUTase"/>
    <property type="match status" value="1"/>
</dbReference>
<dbReference type="GO" id="GO:0050265">
    <property type="term" value="F:RNA uridylyltransferase activity"/>
    <property type="evidence" value="ECO:0007669"/>
    <property type="project" value="TreeGrafter"/>
</dbReference>
<evidence type="ECO:0000256" key="5">
    <source>
        <dbReference type="ARBA" id="ARBA00022842"/>
    </source>
</evidence>
<evidence type="ECO:0000256" key="2">
    <source>
        <dbReference type="ARBA" id="ARBA00001946"/>
    </source>
</evidence>
<organism evidence="8">
    <name type="scientific">Timema monikensis</name>
    <dbReference type="NCBI Taxonomy" id="170555"/>
    <lineage>
        <taxon>Eukaryota</taxon>
        <taxon>Metazoa</taxon>
        <taxon>Ecdysozoa</taxon>
        <taxon>Arthropoda</taxon>
        <taxon>Hexapoda</taxon>
        <taxon>Insecta</taxon>
        <taxon>Pterygota</taxon>
        <taxon>Neoptera</taxon>
        <taxon>Polyneoptera</taxon>
        <taxon>Phasmatodea</taxon>
        <taxon>Timematodea</taxon>
        <taxon>Timematoidea</taxon>
        <taxon>Timematidae</taxon>
        <taxon>Timema</taxon>
    </lineage>
</organism>
<dbReference type="Gene3D" id="1.10.1410.10">
    <property type="match status" value="2"/>
</dbReference>
<dbReference type="InterPro" id="IPR002058">
    <property type="entry name" value="PAP_assoc"/>
</dbReference>
<accession>A0A7R9DZ82</accession>
<protein>
    <recommendedName>
        <fullName evidence="9">Polymerase nucleotidyl transferase domain-containing protein</fullName>
    </recommendedName>
</protein>
<dbReference type="CDD" id="cd05402">
    <property type="entry name" value="NT_PAP_TUTase"/>
    <property type="match status" value="1"/>
</dbReference>
<dbReference type="Pfam" id="PF03828">
    <property type="entry name" value="PAP_assoc"/>
    <property type="match status" value="1"/>
</dbReference>
<dbReference type="PANTHER" id="PTHR12271">
    <property type="entry name" value="POLY A POLYMERASE CID PAP -RELATED"/>
    <property type="match status" value="1"/>
</dbReference>
<keyword evidence="4" id="KW-0479">Metal-binding</keyword>
<dbReference type="InterPro" id="IPR043519">
    <property type="entry name" value="NT_sf"/>
</dbReference>
<evidence type="ECO:0000256" key="4">
    <source>
        <dbReference type="ARBA" id="ARBA00022723"/>
    </source>
</evidence>
<dbReference type="Gene3D" id="3.30.460.10">
    <property type="entry name" value="Beta Polymerase, domain 2"/>
    <property type="match status" value="1"/>
</dbReference>
<proteinExistence type="predicted"/>
<keyword evidence="3" id="KW-0808">Transferase</keyword>